<keyword evidence="2" id="KW-1185">Reference proteome</keyword>
<dbReference type="RefSeq" id="WP_319613375.1">
    <property type="nucleotide sequence ID" value="NZ_JAWXYB010000018.1"/>
</dbReference>
<gene>
    <name evidence="1" type="ORF">SIL87_06585</name>
</gene>
<protein>
    <submittedName>
        <fullName evidence="1">Uncharacterized protein</fullName>
    </submittedName>
</protein>
<accession>A0AAW9DQ25</accession>
<comment type="caution">
    <text evidence="1">The sequence shown here is derived from an EMBL/GenBank/DDBJ whole genome shotgun (WGS) entry which is preliminary data.</text>
</comment>
<sequence length="158" mass="17668">MKTTVLATVAPSGATRSQLKNAVSLYGLTLKKSDEISARFWEIVNRRINEAPELVQMLADGYQPEMTGGGCLAWRKNFHDGSYLFITYYEHDIGGEPEDPVWIVGRYTDHGDENCVEAGEFLADVRLADATAFARELEVIYGHQCCHLAKRLVRETGI</sequence>
<dbReference type="EMBL" id="JAWXYB010000018">
    <property type="protein sequence ID" value="MDX5930427.1"/>
    <property type="molecule type" value="Genomic_DNA"/>
</dbReference>
<evidence type="ECO:0000313" key="1">
    <source>
        <dbReference type="EMBL" id="MDX5930427.1"/>
    </source>
</evidence>
<reference evidence="1 2" key="1">
    <citation type="submission" date="2023-11" db="EMBL/GenBank/DDBJ databases">
        <title>MicrobeMod: A computational toolkit for identifying prokaryotic methylation and restriction-modification with nanopore sequencing.</title>
        <authorList>
            <person name="Crits-Christoph A."/>
            <person name="Kang S.C."/>
            <person name="Lee H."/>
            <person name="Ostrov N."/>
        </authorList>
    </citation>
    <scope>NUCLEOTIDE SEQUENCE [LARGE SCALE GENOMIC DNA]</scope>
    <source>
        <strain evidence="1 2">DSMZ 700</strain>
    </source>
</reference>
<organism evidence="1 2">
    <name type="scientific">Acidiphilium acidophilum</name>
    <name type="common">Thiobacillus acidophilus</name>
    <dbReference type="NCBI Taxonomy" id="76588"/>
    <lineage>
        <taxon>Bacteria</taxon>
        <taxon>Pseudomonadati</taxon>
        <taxon>Pseudomonadota</taxon>
        <taxon>Alphaproteobacteria</taxon>
        <taxon>Acetobacterales</taxon>
        <taxon>Acidocellaceae</taxon>
        <taxon>Acidiphilium</taxon>
    </lineage>
</organism>
<evidence type="ECO:0000313" key="2">
    <source>
        <dbReference type="Proteomes" id="UP001279553"/>
    </source>
</evidence>
<proteinExistence type="predicted"/>
<name>A0AAW9DQ25_ACIAO</name>
<dbReference type="Proteomes" id="UP001279553">
    <property type="component" value="Unassembled WGS sequence"/>
</dbReference>
<dbReference type="AlphaFoldDB" id="A0AAW9DQ25"/>